<dbReference type="InterPro" id="IPR026045">
    <property type="entry name" value="Ferric-bd"/>
</dbReference>
<proteinExistence type="predicted"/>
<reference evidence="2 3" key="1">
    <citation type="submission" date="2012-03" db="EMBL/GenBank/DDBJ databases">
        <authorList>
            <person name="Harkins D.M."/>
            <person name="Madupu R."/>
            <person name="Durkin A.S."/>
            <person name="Torralba M."/>
            <person name="Methe B."/>
            <person name="Sutton G.G."/>
            <person name="Nelson K.E."/>
        </authorList>
    </citation>
    <scope>NUCLEOTIDE SEQUENCE [LARGE SCALE GENOMIC DNA]</scope>
    <source>
        <strain evidence="2 3">CCUG 2042</strain>
    </source>
</reference>
<dbReference type="eggNOG" id="COG1840">
    <property type="taxonomic scope" value="Bacteria"/>
</dbReference>
<dbReference type="Gene3D" id="3.40.190.10">
    <property type="entry name" value="Periplasmic binding protein-like II"/>
    <property type="match status" value="2"/>
</dbReference>
<dbReference type="RefSeq" id="WP_005760345.1">
    <property type="nucleotide sequence ID" value="NZ_AJSX01000027.1"/>
</dbReference>
<dbReference type="GO" id="GO:0015888">
    <property type="term" value="P:thiamine transport"/>
    <property type="evidence" value="ECO:0007669"/>
    <property type="project" value="TreeGrafter"/>
</dbReference>
<evidence type="ECO:0000313" key="2">
    <source>
        <dbReference type="EMBL" id="EIJ69755.1"/>
    </source>
</evidence>
<comment type="caution">
    <text evidence="2">The sequence shown here is derived from an EMBL/GenBank/DDBJ whole genome shotgun (WGS) entry which is preliminary data.</text>
</comment>
<dbReference type="SUPFAM" id="SSF53850">
    <property type="entry name" value="Periplasmic binding protein-like II"/>
    <property type="match status" value="1"/>
</dbReference>
<dbReference type="CDD" id="cd13544">
    <property type="entry name" value="PBP2_Fbp_like_1"/>
    <property type="match status" value="1"/>
</dbReference>
<dbReference type="EMBL" id="AJSX01000027">
    <property type="protein sequence ID" value="EIJ69755.1"/>
    <property type="molecule type" value="Genomic_DNA"/>
</dbReference>
<dbReference type="SMR" id="I3DDG2"/>
<evidence type="ECO:0000313" key="3">
    <source>
        <dbReference type="Proteomes" id="UP000006457"/>
    </source>
</evidence>
<dbReference type="GO" id="GO:0030288">
    <property type="term" value="C:outer membrane-bounded periplasmic space"/>
    <property type="evidence" value="ECO:0007669"/>
    <property type="project" value="TreeGrafter"/>
</dbReference>
<protein>
    <submittedName>
        <fullName evidence="2">ABC transporter, solute-binding protein</fullName>
    </submittedName>
</protein>
<dbReference type="PANTHER" id="PTHR30006:SF2">
    <property type="entry name" value="ABC TRANSPORTER SUBSTRATE-BINDING PROTEIN"/>
    <property type="match status" value="1"/>
</dbReference>
<dbReference type="Proteomes" id="UP000006457">
    <property type="component" value="Unassembled WGS sequence"/>
</dbReference>
<dbReference type="GO" id="GO:0030975">
    <property type="term" value="F:thiamine binding"/>
    <property type="evidence" value="ECO:0007669"/>
    <property type="project" value="TreeGrafter"/>
</dbReference>
<dbReference type="PANTHER" id="PTHR30006">
    <property type="entry name" value="THIAMINE-BINDING PERIPLASMIC PROTEIN-RELATED"/>
    <property type="match status" value="1"/>
</dbReference>
<name>I3DDG2_9PAST</name>
<accession>I3DDG2</accession>
<keyword evidence="3" id="KW-1185">Reference proteome</keyword>
<sequence length="350" mass="39387">MTTHSILSIHKIFLKSTALFIGAISLLPQFAQAEGKLNIYCSVQNTACEKISQAFAKKYHVETQFVRNSTGTTLGKIKAEKDNPQADVWYGGTLEPHLQAADLGLLEKYRSPNQKQILPQFKQLMEQRGEFSSIIYLMELGIGINTQKLEKLNIKKPQCFKDLLKPEFKNEIQYPDPRVSGTGYSFLTTLIALWGEDKAFEYLKALNKNVSQFSKSGLATNTLASGEVAIDISFMHSYIREQEKGAPVTGVLPCEGIGYTLGANSIIKNARNLENAKLFTDWVLTAEAQEIPWREANSYQLPANIHAQHHPKASDPLKLQFIDIDFLHFGSDQESKKLIERWTKMSLSEQ</sequence>
<dbReference type="Pfam" id="PF13343">
    <property type="entry name" value="SBP_bac_6"/>
    <property type="match status" value="1"/>
</dbReference>
<dbReference type="AlphaFoldDB" id="I3DDG2"/>
<gene>
    <name evidence="2" type="ORF">HMPREF1052_1707</name>
</gene>
<evidence type="ECO:0000256" key="1">
    <source>
        <dbReference type="ARBA" id="ARBA00022729"/>
    </source>
</evidence>
<organism evidence="2 3">
    <name type="scientific">Pasteurella bettyae CCUG 2042</name>
    <dbReference type="NCBI Taxonomy" id="1095749"/>
    <lineage>
        <taxon>Bacteria</taxon>
        <taxon>Pseudomonadati</taxon>
        <taxon>Pseudomonadota</taxon>
        <taxon>Gammaproteobacteria</taxon>
        <taxon>Pasteurellales</taxon>
        <taxon>Pasteurellaceae</taxon>
        <taxon>Pasteurella</taxon>
    </lineage>
</organism>
<dbReference type="GO" id="GO:0030976">
    <property type="term" value="F:thiamine pyrophosphate binding"/>
    <property type="evidence" value="ECO:0007669"/>
    <property type="project" value="TreeGrafter"/>
</dbReference>
<keyword evidence="1" id="KW-0732">Signal</keyword>
<dbReference type="PATRIC" id="fig|1095749.3.peg.975"/>
<dbReference type="OrthoDB" id="305758at2"/>
<dbReference type="PIRSF" id="PIRSF002825">
    <property type="entry name" value="CfbpA"/>
    <property type="match status" value="1"/>
</dbReference>